<protein>
    <submittedName>
        <fullName evidence="5">DUF1343 domain-containing protein</fullName>
    </submittedName>
</protein>
<dbReference type="Proteomes" id="UP001216139">
    <property type="component" value="Chromosome"/>
</dbReference>
<feature type="signal peptide" evidence="2">
    <location>
        <begin position="1"/>
        <end position="19"/>
    </location>
</feature>
<keyword evidence="2" id="KW-0732">Signal</keyword>
<feature type="domain" description="Peptidoglycan beta-N-acetylmuramidase NamZ N-terminal" evidence="3">
    <location>
        <begin position="107"/>
        <end position="307"/>
    </location>
</feature>
<feature type="region of interest" description="Disordered" evidence="1">
    <location>
        <begin position="25"/>
        <end position="63"/>
    </location>
</feature>
<name>A0ABY7TEE4_9SPHI</name>
<dbReference type="Gene3D" id="3.40.50.12170">
    <property type="entry name" value="Uncharacterised protein PF07075, DUF1343"/>
    <property type="match status" value="1"/>
</dbReference>
<evidence type="ECO:0000259" key="4">
    <source>
        <dbReference type="Pfam" id="PF20732"/>
    </source>
</evidence>
<dbReference type="PANTHER" id="PTHR42915:SF1">
    <property type="entry name" value="PEPTIDOGLYCAN BETA-N-ACETYLMURAMIDASE NAMZ"/>
    <property type="match status" value="1"/>
</dbReference>
<feature type="compositionally biased region" description="Basic residues" evidence="1">
    <location>
        <begin position="39"/>
        <end position="60"/>
    </location>
</feature>
<dbReference type="InterPro" id="IPR048503">
    <property type="entry name" value="NamZ_C"/>
</dbReference>
<evidence type="ECO:0000313" key="6">
    <source>
        <dbReference type="Proteomes" id="UP001216139"/>
    </source>
</evidence>
<dbReference type="InterPro" id="IPR048502">
    <property type="entry name" value="NamZ_N"/>
</dbReference>
<dbReference type="Pfam" id="PF07075">
    <property type="entry name" value="NamZ_N"/>
    <property type="match status" value="1"/>
</dbReference>
<dbReference type="PIRSF" id="PIRSF016719">
    <property type="entry name" value="UCP016719"/>
    <property type="match status" value="1"/>
</dbReference>
<dbReference type="InterPro" id="IPR008302">
    <property type="entry name" value="NamZ"/>
</dbReference>
<keyword evidence="6" id="KW-1185">Reference proteome</keyword>
<evidence type="ECO:0000313" key="5">
    <source>
        <dbReference type="EMBL" id="WCT13992.1"/>
    </source>
</evidence>
<reference evidence="5 6" key="1">
    <citation type="submission" date="2023-02" db="EMBL/GenBank/DDBJ databases">
        <title>Genome sequence of Mucilaginibacter jinjuensis strain KACC 16571.</title>
        <authorList>
            <person name="Kim S."/>
            <person name="Heo J."/>
            <person name="Kwon S.-W."/>
        </authorList>
    </citation>
    <scope>NUCLEOTIDE SEQUENCE [LARGE SCALE GENOMIC DNA]</scope>
    <source>
        <strain evidence="5 6">KACC 16571</strain>
    </source>
</reference>
<dbReference type="PANTHER" id="PTHR42915">
    <property type="entry name" value="HYPOTHETICAL 460 KDA PROTEIN IN FEUA-SIGW INTERGENIC REGION [PRECURSOR]"/>
    <property type="match status" value="1"/>
</dbReference>
<evidence type="ECO:0000256" key="2">
    <source>
        <dbReference type="SAM" id="SignalP"/>
    </source>
</evidence>
<evidence type="ECO:0000256" key="1">
    <source>
        <dbReference type="SAM" id="MobiDB-lite"/>
    </source>
</evidence>
<evidence type="ECO:0000259" key="3">
    <source>
        <dbReference type="Pfam" id="PF07075"/>
    </source>
</evidence>
<dbReference type="RefSeq" id="WP_273632296.1">
    <property type="nucleotide sequence ID" value="NZ_CP117167.1"/>
</dbReference>
<accession>A0ABY7TEE4</accession>
<sequence>MNKIFSFIIALGLLSNASAAQHKKTTKYTSTHTTSSHKTSSHKSVSHKSVSHKSAKHKTTVHTNVSHTTYLPTHRVTHLHHYGLGGNPIPGADQTDQYLGYLQGKNIGMVVNQTSVIGKNLTPSPDSLLKLGVSIKKIFGPEHGFRGNNSDGATVNNDVDSKTGLPIISLYGKHNKPTAGDLKGIDLMIFDIQDVGARFYTYISTLHYVMEACAENNIELMILDRPNPNGYLVDGPVLDTAYRSFVGMHPVPIAHGMTIGEYAQMINGEGWLNNHVQCKLKIIKVANYNHKMGYELPVYPSPNLNSQQSIALYPSVCLFEGTVMSLGRGTDFPFTVVGHPGFKGTYKFTFTPVSMPGKSDNPPLKDRLCYGIDLQSYDTDLLRRSGKLNLNWLITLYKNYPDQTHYFNAYFTKLVGNETLRKQIESGLSEREIRQSWEPALSVFKQTREKYLLYQ</sequence>
<dbReference type="Gene3D" id="3.90.1150.140">
    <property type="match status" value="1"/>
</dbReference>
<feature type="compositionally biased region" description="Low complexity" evidence="1">
    <location>
        <begin position="27"/>
        <end position="38"/>
    </location>
</feature>
<gene>
    <name evidence="5" type="ORF">PQO05_08600</name>
</gene>
<dbReference type="Pfam" id="PF20732">
    <property type="entry name" value="NamZ_C"/>
    <property type="match status" value="1"/>
</dbReference>
<organism evidence="5 6">
    <name type="scientific">Mucilaginibacter jinjuensis</name>
    <dbReference type="NCBI Taxonomy" id="1176721"/>
    <lineage>
        <taxon>Bacteria</taxon>
        <taxon>Pseudomonadati</taxon>
        <taxon>Bacteroidota</taxon>
        <taxon>Sphingobacteriia</taxon>
        <taxon>Sphingobacteriales</taxon>
        <taxon>Sphingobacteriaceae</taxon>
        <taxon>Mucilaginibacter</taxon>
    </lineage>
</organism>
<feature type="chain" id="PRO_5045268772" evidence="2">
    <location>
        <begin position="20"/>
        <end position="455"/>
    </location>
</feature>
<dbReference type="EMBL" id="CP117167">
    <property type="protein sequence ID" value="WCT13992.1"/>
    <property type="molecule type" value="Genomic_DNA"/>
</dbReference>
<proteinExistence type="predicted"/>
<feature type="domain" description="Peptidoglycan beta-N-acetylmuramidase NamZ C-terminal" evidence="4">
    <location>
        <begin position="312"/>
        <end position="454"/>
    </location>
</feature>